<evidence type="ECO:0000256" key="1">
    <source>
        <dbReference type="SAM" id="MobiDB-lite"/>
    </source>
</evidence>
<dbReference type="Gene3D" id="3.40.190.10">
    <property type="entry name" value="Periplasmic binding protein-like II"/>
    <property type="match status" value="2"/>
</dbReference>
<evidence type="ECO:0000256" key="2">
    <source>
        <dbReference type="SAM" id="SignalP"/>
    </source>
</evidence>
<name>A0ABV2F351_9BACL</name>
<comment type="caution">
    <text evidence="3">The sequence shown here is derived from an EMBL/GenBank/DDBJ whole genome shotgun (WGS) entry which is preliminary data.</text>
</comment>
<dbReference type="Pfam" id="PF01547">
    <property type="entry name" value="SBP_bac_1"/>
    <property type="match status" value="1"/>
</dbReference>
<dbReference type="RefSeq" id="WP_354497513.1">
    <property type="nucleotide sequence ID" value="NZ_JBEPLV010000003.1"/>
</dbReference>
<dbReference type="PANTHER" id="PTHR43649:SF12">
    <property type="entry name" value="DIACETYLCHITOBIOSE BINDING PROTEIN DASA"/>
    <property type="match status" value="1"/>
</dbReference>
<dbReference type="InterPro" id="IPR006059">
    <property type="entry name" value="SBP"/>
</dbReference>
<dbReference type="SUPFAM" id="SSF53850">
    <property type="entry name" value="Periplasmic binding protein-like II"/>
    <property type="match status" value="1"/>
</dbReference>
<protein>
    <submittedName>
        <fullName evidence="3">ABC-type glycerol-3-phosphate transport system substrate-binding protein</fullName>
    </submittedName>
</protein>
<gene>
    <name evidence="3" type="ORF">ABID47_002815</name>
</gene>
<feature type="chain" id="PRO_5045571184" evidence="2">
    <location>
        <begin position="24"/>
        <end position="558"/>
    </location>
</feature>
<dbReference type="EMBL" id="JBEPLV010000003">
    <property type="protein sequence ID" value="MET3546199.1"/>
    <property type="molecule type" value="Genomic_DNA"/>
</dbReference>
<feature type="region of interest" description="Disordered" evidence="1">
    <location>
        <begin position="26"/>
        <end position="58"/>
    </location>
</feature>
<dbReference type="PANTHER" id="PTHR43649">
    <property type="entry name" value="ARABINOSE-BINDING PROTEIN-RELATED"/>
    <property type="match status" value="1"/>
</dbReference>
<feature type="signal peptide" evidence="2">
    <location>
        <begin position="1"/>
        <end position="23"/>
    </location>
</feature>
<keyword evidence="4" id="KW-1185">Reference proteome</keyword>
<organism evidence="3 4">
    <name type="scientific">Paenibacillus favisporus</name>
    <dbReference type="NCBI Taxonomy" id="221028"/>
    <lineage>
        <taxon>Bacteria</taxon>
        <taxon>Bacillati</taxon>
        <taxon>Bacillota</taxon>
        <taxon>Bacilli</taxon>
        <taxon>Bacillales</taxon>
        <taxon>Paenibacillaceae</taxon>
        <taxon>Paenibacillus</taxon>
    </lineage>
</organism>
<sequence length="558" mass="62661">MKSWRRSLLVALVFLCTTATALAGCSGGGEKTADSAAPKAESKTETKEGSGSASEPFQLGSAPVDFTFYGHYDWYTMPNWGGDVASKWIQDNKKVNVTAINSGGNAAQKLNTMIASKELPDVIWMERGADVERLRAAGMLVPYDDYLDKYPNLKKWAGDSTLNMLRSSDGKLYQFPNWYTSQPAGNAGYLMNSKVYKELGSPKLETTDDLYNYLKSVKAKYPNMVPFESDLAKDGQGLDILYGAFGEDHPPVYLKERAVPVDNKLTSIFQDPVYRESMQFASKLFREKLMAQDALTQTKDQILEKAYNGRIAIAAGASPTEYGSKGDVELKKKDPTSGYEMIWPVHKEGLDKNKIWTGTYNQLGWNVAVITKSAKDPEKIFAFLDWLTGEEGSRVIMWGPEGTLWQGTDEEGYPVFTDTYINDIQKRSDIMDATVNLQWNGNTVYIDKSKMKFEKTLPPEKQNWESRYQSEITWKTQYNATAFVNLSPMPDTEEGIIQQSVDEIFSESRAKALYAKSDDEVLTILDQAQKDALAVGYDKLLEYKTQKWQENLKKIGGQ</sequence>
<proteinExistence type="predicted"/>
<accession>A0ABV2F351</accession>
<dbReference type="Proteomes" id="UP001549098">
    <property type="component" value="Unassembled WGS sequence"/>
</dbReference>
<dbReference type="InterPro" id="IPR050490">
    <property type="entry name" value="Bact_solute-bd_prot1"/>
</dbReference>
<evidence type="ECO:0000313" key="3">
    <source>
        <dbReference type="EMBL" id="MET3546199.1"/>
    </source>
</evidence>
<evidence type="ECO:0000313" key="4">
    <source>
        <dbReference type="Proteomes" id="UP001549098"/>
    </source>
</evidence>
<dbReference type="PROSITE" id="PS51257">
    <property type="entry name" value="PROKAR_LIPOPROTEIN"/>
    <property type="match status" value="1"/>
</dbReference>
<keyword evidence="2" id="KW-0732">Signal</keyword>
<reference evidence="3 4" key="1">
    <citation type="submission" date="2024-06" db="EMBL/GenBank/DDBJ databases">
        <title>Genomic Encyclopedia of Type Strains, Phase IV (KMG-IV): sequencing the most valuable type-strain genomes for metagenomic binning, comparative biology and taxonomic classification.</title>
        <authorList>
            <person name="Goeker M."/>
        </authorList>
    </citation>
    <scope>NUCLEOTIDE SEQUENCE [LARGE SCALE GENOMIC DNA]</scope>
    <source>
        <strain evidence="3 4">DSM 17253</strain>
    </source>
</reference>